<keyword evidence="3" id="KW-1185">Reference proteome</keyword>
<evidence type="ECO:0000313" key="2">
    <source>
        <dbReference type="EMBL" id="MDX5932135.1"/>
    </source>
</evidence>
<dbReference type="AlphaFoldDB" id="A0AAW9DVG1"/>
<proteinExistence type="predicted"/>
<protein>
    <submittedName>
        <fullName evidence="2">Uncharacterized protein</fullName>
    </submittedName>
</protein>
<dbReference type="EMBL" id="JAWXYB010000018">
    <property type="protein sequence ID" value="MDX5932135.1"/>
    <property type="molecule type" value="Genomic_DNA"/>
</dbReference>
<reference evidence="2 3" key="1">
    <citation type="submission" date="2023-11" db="EMBL/GenBank/DDBJ databases">
        <title>MicrobeMod: A computational toolkit for identifying prokaryotic methylation and restriction-modification with nanopore sequencing.</title>
        <authorList>
            <person name="Crits-Christoph A."/>
            <person name="Kang S.C."/>
            <person name="Lee H."/>
            <person name="Ostrov N."/>
        </authorList>
    </citation>
    <scope>NUCLEOTIDE SEQUENCE [LARGE SCALE GENOMIC DNA]</scope>
    <source>
        <strain evidence="2 3">DSMZ 700</strain>
    </source>
</reference>
<sequence>MSKRTIERKMTPFWMKLDTSWLPFADAATPELPMRRLLRLSLFQLTVGMSAALMIGTLNRVMIGWCNLTSGNSFWVGSWCPCRGMPRQGLFILVFHAVVHTNMETDEWTPKRIRLSRHFWNI</sequence>
<name>A0AAW9DVG1_ACIAO</name>
<keyword evidence="1" id="KW-1133">Transmembrane helix</keyword>
<gene>
    <name evidence="2" type="ORF">SIL87_15365</name>
</gene>
<feature type="transmembrane region" description="Helical" evidence="1">
    <location>
        <begin position="42"/>
        <end position="63"/>
    </location>
</feature>
<keyword evidence="1" id="KW-0812">Transmembrane</keyword>
<accession>A0AAW9DVG1</accession>
<dbReference type="Proteomes" id="UP001279553">
    <property type="component" value="Unassembled WGS sequence"/>
</dbReference>
<evidence type="ECO:0000256" key="1">
    <source>
        <dbReference type="SAM" id="Phobius"/>
    </source>
</evidence>
<dbReference type="RefSeq" id="WP_319614982.1">
    <property type="nucleotide sequence ID" value="NZ_JAWXYB010000018.1"/>
</dbReference>
<comment type="caution">
    <text evidence="2">The sequence shown here is derived from an EMBL/GenBank/DDBJ whole genome shotgun (WGS) entry which is preliminary data.</text>
</comment>
<keyword evidence="1" id="KW-0472">Membrane</keyword>
<evidence type="ECO:0000313" key="3">
    <source>
        <dbReference type="Proteomes" id="UP001279553"/>
    </source>
</evidence>
<organism evidence="2 3">
    <name type="scientific">Acidiphilium acidophilum</name>
    <name type="common">Thiobacillus acidophilus</name>
    <dbReference type="NCBI Taxonomy" id="76588"/>
    <lineage>
        <taxon>Bacteria</taxon>
        <taxon>Pseudomonadati</taxon>
        <taxon>Pseudomonadota</taxon>
        <taxon>Alphaproteobacteria</taxon>
        <taxon>Acetobacterales</taxon>
        <taxon>Acidocellaceae</taxon>
        <taxon>Acidiphilium</taxon>
    </lineage>
</organism>